<protein>
    <submittedName>
        <fullName evidence="1">Uncharacterized protein</fullName>
    </submittedName>
</protein>
<sequence length="137" mass="14823">MPGKQIDLRAEWQAFCNRLAGAAEVVLDPTQPGEDADRVEGFRHVLRSLYRAIGSGVEGGDVDFPELAWVHPSKSGQDNPDALYQAARVDLTNTYRLTGNLGSACYLGITLMTFDFGRAPIEQLLTVNAQSLPGDSA</sequence>
<name>A0A383BXX7_9ZZZZ</name>
<proteinExistence type="predicted"/>
<organism evidence="1">
    <name type="scientific">marine metagenome</name>
    <dbReference type="NCBI Taxonomy" id="408172"/>
    <lineage>
        <taxon>unclassified sequences</taxon>
        <taxon>metagenomes</taxon>
        <taxon>ecological metagenomes</taxon>
    </lineage>
</organism>
<dbReference type="EMBL" id="UINC01204145">
    <property type="protein sequence ID" value="SVE24741.1"/>
    <property type="molecule type" value="Genomic_DNA"/>
</dbReference>
<accession>A0A383BXX7</accession>
<feature type="non-terminal residue" evidence="1">
    <location>
        <position position="137"/>
    </location>
</feature>
<dbReference type="AlphaFoldDB" id="A0A383BXX7"/>
<gene>
    <name evidence="1" type="ORF">METZ01_LOCUS477595</name>
</gene>
<reference evidence="1" key="1">
    <citation type="submission" date="2018-05" db="EMBL/GenBank/DDBJ databases">
        <authorList>
            <person name="Lanie J.A."/>
            <person name="Ng W.-L."/>
            <person name="Kazmierczak K.M."/>
            <person name="Andrzejewski T.M."/>
            <person name="Davidsen T.M."/>
            <person name="Wayne K.J."/>
            <person name="Tettelin H."/>
            <person name="Glass J.I."/>
            <person name="Rusch D."/>
            <person name="Podicherti R."/>
            <person name="Tsui H.-C.T."/>
            <person name="Winkler M.E."/>
        </authorList>
    </citation>
    <scope>NUCLEOTIDE SEQUENCE</scope>
</reference>
<evidence type="ECO:0000313" key="1">
    <source>
        <dbReference type="EMBL" id="SVE24741.1"/>
    </source>
</evidence>